<keyword evidence="3" id="KW-1185">Reference proteome</keyword>
<name>A0ABV8KGL0_9ACTN</name>
<feature type="transmembrane region" description="Helical" evidence="1">
    <location>
        <begin position="121"/>
        <end position="142"/>
    </location>
</feature>
<keyword evidence="1" id="KW-0472">Membrane</keyword>
<proteinExistence type="predicted"/>
<dbReference type="Proteomes" id="UP001595868">
    <property type="component" value="Unassembled WGS sequence"/>
</dbReference>
<feature type="transmembrane region" description="Helical" evidence="1">
    <location>
        <begin position="198"/>
        <end position="220"/>
    </location>
</feature>
<accession>A0ABV8KGL0</accession>
<sequence>MWGSHRAAVWGCCRAELTKLLRRPANWLLFAVALVLSLTFTYAVPYAGYAAGTGGVRSSRGLPALLPEHLVGNSIGGLPVFSGAIVLILAVLAVGGEYGWGTWKTVLTQGPGRTVLYAGKLLALAAAALVLVLAMFGTGALASAGIAAAEGRPVTWPPLGDLITGIGAGWLVAAMWAALGGLLAVLLRGVAVAVGLGLVWLLAVQNLLASIAAPLLPWVADLQKALPGPNAGSLVASLGAGADTPGVAQLVGVGRATLVVAGYLVGFALLTVALLRRRDVV</sequence>
<evidence type="ECO:0000313" key="2">
    <source>
        <dbReference type="EMBL" id="MFC4105095.1"/>
    </source>
</evidence>
<dbReference type="Pfam" id="PF12730">
    <property type="entry name" value="ABC2_membrane_4"/>
    <property type="match status" value="1"/>
</dbReference>
<feature type="transmembrane region" description="Helical" evidence="1">
    <location>
        <begin position="27"/>
        <end position="49"/>
    </location>
</feature>
<protein>
    <submittedName>
        <fullName evidence="2">ABC transporter permease</fullName>
    </submittedName>
</protein>
<keyword evidence="1" id="KW-1133">Transmembrane helix</keyword>
<dbReference type="PANTHER" id="PTHR37305">
    <property type="entry name" value="INTEGRAL MEMBRANE PROTEIN-RELATED"/>
    <property type="match status" value="1"/>
</dbReference>
<feature type="transmembrane region" description="Helical" evidence="1">
    <location>
        <begin position="162"/>
        <end position="186"/>
    </location>
</feature>
<organism evidence="2 3">
    <name type="scientific">Micromonospora zhanjiangensis</name>
    <dbReference type="NCBI Taxonomy" id="1522057"/>
    <lineage>
        <taxon>Bacteria</taxon>
        <taxon>Bacillati</taxon>
        <taxon>Actinomycetota</taxon>
        <taxon>Actinomycetes</taxon>
        <taxon>Micromonosporales</taxon>
        <taxon>Micromonosporaceae</taxon>
        <taxon>Micromonospora</taxon>
    </lineage>
</organism>
<reference evidence="3" key="1">
    <citation type="journal article" date="2019" name="Int. J. Syst. Evol. Microbiol.">
        <title>The Global Catalogue of Microorganisms (GCM) 10K type strain sequencing project: providing services to taxonomists for standard genome sequencing and annotation.</title>
        <authorList>
            <consortium name="The Broad Institute Genomics Platform"/>
            <consortium name="The Broad Institute Genome Sequencing Center for Infectious Disease"/>
            <person name="Wu L."/>
            <person name="Ma J."/>
        </authorList>
    </citation>
    <scope>NUCLEOTIDE SEQUENCE [LARGE SCALE GENOMIC DNA]</scope>
    <source>
        <strain evidence="3">2902at01</strain>
    </source>
</reference>
<dbReference type="PANTHER" id="PTHR37305:SF1">
    <property type="entry name" value="MEMBRANE PROTEIN"/>
    <property type="match status" value="1"/>
</dbReference>
<gene>
    <name evidence="2" type="ORF">ACFOX0_03960</name>
</gene>
<comment type="caution">
    <text evidence="2">The sequence shown here is derived from an EMBL/GenBank/DDBJ whole genome shotgun (WGS) entry which is preliminary data.</text>
</comment>
<dbReference type="RefSeq" id="WP_377542092.1">
    <property type="nucleotide sequence ID" value="NZ_JBHSBN010000002.1"/>
</dbReference>
<feature type="transmembrane region" description="Helical" evidence="1">
    <location>
        <begin position="256"/>
        <end position="275"/>
    </location>
</feature>
<evidence type="ECO:0000256" key="1">
    <source>
        <dbReference type="SAM" id="Phobius"/>
    </source>
</evidence>
<keyword evidence="1" id="KW-0812">Transmembrane</keyword>
<feature type="transmembrane region" description="Helical" evidence="1">
    <location>
        <begin position="80"/>
        <end position="100"/>
    </location>
</feature>
<dbReference type="EMBL" id="JBHSBN010000002">
    <property type="protein sequence ID" value="MFC4105095.1"/>
    <property type="molecule type" value="Genomic_DNA"/>
</dbReference>
<evidence type="ECO:0000313" key="3">
    <source>
        <dbReference type="Proteomes" id="UP001595868"/>
    </source>
</evidence>